<dbReference type="SUPFAM" id="SSF53850">
    <property type="entry name" value="Periplasmic binding protein-like II"/>
    <property type="match status" value="1"/>
</dbReference>
<dbReference type="Proteomes" id="UP000187172">
    <property type="component" value="Unassembled WGS sequence"/>
</dbReference>
<dbReference type="Gene3D" id="3.40.190.10">
    <property type="entry name" value="Periplasmic binding protein-like II"/>
    <property type="match status" value="1"/>
</dbReference>
<feature type="domain" description="Solute-binding protein family 5" evidence="4">
    <location>
        <begin position="108"/>
        <end position="506"/>
    </location>
</feature>
<evidence type="ECO:0000259" key="4">
    <source>
        <dbReference type="Pfam" id="PF00496"/>
    </source>
</evidence>
<name>A0A1R1F061_9BACL</name>
<protein>
    <recommendedName>
        <fullName evidence="4">Solute-binding protein family 5 domain-containing protein</fullName>
    </recommendedName>
</protein>
<dbReference type="PANTHER" id="PTHR30290:SF9">
    <property type="entry name" value="OLIGOPEPTIDE-BINDING PROTEIN APPA"/>
    <property type="match status" value="1"/>
</dbReference>
<dbReference type="PANTHER" id="PTHR30290">
    <property type="entry name" value="PERIPLASMIC BINDING COMPONENT OF ABC TRANSPORTER"/>
    <property type="match status" value="1"/>
</dbReference>
<dbReference type="Gene3D" id="3.10.105.10">
    <property type="entry name" value="Dipeptide-binding Protein, Domain 3"/>
    <property type="match status" value="1"/>
</dbReference>
<dbReference type="STRING" id="297318.BK138_02355"/>
<evidence type="ECO:0000256" key="2">
    <source>
        <dbReference type="ARBA" id="ARBA00022448"/>
    </source>
</evidence>
<organism evidence="5 6">
    <name type="scientific">Paenibacillus rhizosphaerae</name>
    <dbReference type="NCBI Taxonomy" id="297318"/>
    <lineage>
        <taxon>Bacteria</taxon>
        <taxon>Bacillati</taxon>
        <taxon>Bacillota</taxon>
        <taxon>Bacilli</taxon>
        <taxon>Bacillales</taxon>
        <taxon>Paenibacillaceae</taxon>
        <taxon>Paenibacillus</taxon>
    </lineage>
</organism>
<dbReference type="CDD" id="cd08509">
    <property type="entry name" value="PBP2_TmCBP_oligosaccharides_like"/>
    <property type="match status" value="1"/>
</dbReference>
<reference evidence="5 6" key="1">
    <citation type="submission" date="2016-11" db="EMBL/GenBank/DDBJ databases">
        <title>Paenibacillus species isolates.</title>
        <authorList>
            <person name="Beno S.M."/>
        </authorList>
    </citation>
    <scope>NUCLEOTIDE SEQUENCE [LARGE SCALE GENOMIC DNA]</scope>
    <source>
        <strain evidence="5 6">FSL R5-0378</strain>
    </source>
</reference>
<keyword evidence="6" id="KW-1185">Reference proteome</keyword>
<evidence type="ECO:0000256" key="3">
    <source>
        <dbReference type="ARBA" id="ARBA00022729"/>
    </source>
</evidence>
<accession>A0A1R1F061</accession>
<proteinExistence type="inferred from homology"/>
<evidence type="ECO:0000313" key="5">
    <source>
        <dbReference type="EMBL" id="OMF57469.1"/>
    </source>
</evidence>
<keyword evidence="3" id="KW-0732">Signal</keyword>
<dbReference type="RefSeq" id="WP_076165309.1">
    <property type="nucleotide sequence ID" value="NZ_MRTP01000001.1"/>
</dbReference>
<gene>
    <name evidence="5" type="ORF">BK138_02355</name>
</gene>
<dbReference type="GO" id="GO:0015833">
    <property type="term" value="P:peptide transport"/>
    <property type="evidence" value="ECO:0007669"/>
    <property type="project" value="TreeGrafter"/>
</dbReference>
<dbReference type="EMBL" id="MRTP01000001">
    <property type="protein sequence ID" value="OMF57469.1"/>
    <property type="molecule type" value="Genomic_DNA"/>
</dbReference>
<keyword evidence="2" id="KW-0813">Transport</keyword>
<dbReference type="GO" id="GO:1904680">
    <property type="term" value="F:peptide transmembrane transporter activity"/>
    <property type="evidence" value="ECO:0007669"/>
    <property type="project" value="TreeGrafter"/>
</dbReference>
<dbReference type="PROSITE" id="PS51257">
    <property type="entry name" value="PROKAR_LIPOPROTEIN"/>
    <property type="match status" value="1"/>
</dbReference>
<dbReference type="InterPro" id="IPR039424">
    <property type="entry name" value="SBP_5"/>
</dbReference>
<evidence type="ECO:0000256" key="1">
    <source>
        <dbReference type="ARBA" id="ARBA00005695"/>
    </source>
</evidence>
<dbReference type="Pfam" id="PF00496">
    <property type="entry name" value="SBP_bac_5"/>
    <property type="match status" value="1"/>
</dbReference>
<comment type="caution">
    <text evidence="5">The sequence shown here is derived from an EMBL/GenBank/DDBJ whole genome shotgun (WGS) entry which is preliminary data.</text>
</comment>
<sequence>MNLLSGRKRLSGLCLSIVLGAVMIVSGCGTSAPGLVDRLSAGEVKDMQQPVPDAQIKYNKDKIFHVLGGWPKPPLYQGNPFGSGGTGDTNNRYMFEGLFFFIRSMNNVYNRLAESSEDTEQTTTVHLHQNVKWHDGAPFTSKDVWAYYRLNNGAEVTKYLTSIETPDDYTIVFHWMNPAPYPELRKLLLAQDLQGQIPYHIYKKYVDKADALLKEAKPLTDKSKDGPFNLDITDELSKKIALNWNEFTRAGPKIPVGTGPYKFEKVTTTDMLLDKFEDYWRPDAVHFDKIWIKNVPELSAQYALVKAGKLDWYDGTPPKDILESLLKQNKDLVHYRMYDPASVGLMYNIRNKPFDNLKFRQALTYVLDKKKLREIGNFYGQEYPKISMTGIMPSSLEKEVDKSVLDQMTDYTTNLDKAAELLKEIGWTKGSDGLWRDPDGKVPSFIIGAPNNWAPGVNSAQIAAEQFTKFGIPTKLKAVDSTIYFSNADKGQYDMSMDWVDVSWGFQNPWSSMRVLFWQGTKTKVGFPNVKKKDADGNEVDTGKLDLKLKGIDGKVYDIDKEMKRFPYVQDEQERRKIIDNLAWIANENCWGVNFFQNATGAWLNTKTMSGNFPMMDQIVQYNRDMPLATDPDEQLAITHLNHGFNSTYMPEEYWPR</sequence>
<evidence type="ECO:0000313" key="6">
    <source>
        <dbReference type="Proteomes" id="UP000187172"/>
    </source>
</evidence>
<dbReference type="AlphaFoldDB" id="A0A1R1F061"/>
<dbReference type="InterPro" id="IPR000914">
    <property type="entry name" value="SBP_5_dom"/>
</dbReference>
<comment type="similarity">
    <text evidence="1">Belongs to the bacterial solute-binding protein 5 family.</text>
</comment>